<accession>A0AA37F337</accession>
<dbReference type="EMBL" id="BMQD01000003">
    <property type="protein sequence ID" value="GGK54600.1"/>
    <property type="molecule type" value="Genomic_DNA"/>
</dbReference>
<sequence>MEEPLGTDKMSVTFPSGPVVIVTSDVPHLRPGLRARARSGGSRGQAQVNDSILKGRSLRLLLLSDGQE</sequence>
<organism evidence="1 2">
    <name type="scientific">Planomonospora parontospora</name>
    <dbReference type="NCBI Taxonomy" id="58119"/>
    <lineage>
        <taxon>Bacteria</taxon>
        <taxon>Bacillati</taxon>
        <taxon>Actinomycetota</taxon>
        <taxon>Actinomycetes</taxon>
        <taxon>Streptosporangiales</taxon>
        <taxon>Streptosporangiaceae</taxon>
        <taxon>Planomonospora</taxon>
    </lineage>
</organism>
<dbReference type="Proteomes" id="UP000627984">
    <property type="component" value="Unassembled WGS sequence"/>
</dbReference>
<comment type="caution">
    <text evidence="1">The sequence shown here is derived from an EMBL/GenBank/DDBJ whole genome shotgun (WGS) entry which is preliminary data.</text>
</comment>
<protein>
    <submittedName>
        <fullName evidence="1">Uncharacterized protein</fullName>
    </submittedName>
</protein>
<reference evidence="1" key="2">
    <citation type="submission" date="2022-09" db="EMBL/GenBank/DDBJ databases">
        <authorList>
            <person name="Sun Q."/>
            <person name="Ohkuma M."/>
        </authorList>
    </citation>
    <scope>NUCLEOTIDE SEQUENCE</scope>
    <source>
        <strain evidence="1">JCM 3093</strain>
    </source>
</reference>
<evidence type="ECO:0000313" key="1">
    <source>
        <dbReference type="EMBL" id="GGK54600.1"/>
    </source>
</evidence>
<evidence type="ECO:0000313" key="2">
    <source>
        <dbReference type="Proteomes" id="UP000627984"/>
    </source>
</evidence>
<gene>
    <name evidence="1" type="ORF">GCM10010126_12660</name>
</gene>
<dbReference type="AlphaFoldDB" id="A0AA37F337"/>
<reference evidence="1" key="1">
    <citation type="journal article" date="2014" name="Int. J. Syst. Evol. Microbiol.">
        <title>Complete genome sequence of Corynebacterium casei LMG S-19264T (=DSM 44701T), isolated from a smear-ripened cheese.</title>
        <authorList>
            <consortium name="US DOE Joint Genome Institute (JGI-PGF)"/>
            <person name="Walter F."/>
            <person name="Albersmeier A."/>
            <person name="Kalinowski J."/>
            <person name="Ruckert C."/>
        </authorList>
    </citation>
    <scope>NUCLEOTIDE SEQUENCE</scope>
    <source>
        <strain evidence="1">JCM 3093</strain>
    </source>
</reference>
<name>A0AA37F337_9ACTN</name>
<proteinExistence type="predicted"/>